<comment type="caution">
    <text evidence="1">The sequence shown here is derived from an EMBL/GenBank/DDBJ whole genome shotgun (WGS) entry which is preliminary data.</text>
</comment>
<feature type="non-terminal residue" evidence="1">
    <location>
        <position position="1"/>
    </location>
</feature>
<accession>X0W6T4</accession>
<feature type="non-terminal residue" evidence="1">
    <location>
        <position position="273"/>
    </location>
</feature>
<organism evidence="1">
    <name type="scientific">marine sediment metagenome</name>
    <dbReference type="NCBI Taxonomy" id="412755"/>
    <lineage>
        <taxon>unclassified sequences</taxon>
        <taxon>metagenomes</taxon>
        <taxon>ecological metagenomes</taxon>
    </lineage>
</organism>
<sequence>GLNSPFPAPPLTTASPLTPGDKKKILDSYDKRITFFKMWEQNLKAYVAFKRALVGYQKINFDSINPTVWDRAGGFLAFLERGSQEVPVDSQFLFDEWTPAATPYSFKDQNIEQLASWRGLNSNPPRKFGGDVVEEGGFFFLGQGIKPGFQNDKIRSVIDGTIQELIRKDSGYKAKRTQPGARAAKEIEVGLPSDLFPIHSPLKRGSFPRSEPEENEVALKGLGGIPIFDLYINKLEDVISSIYDDPVAGEISGYLNAFKKLRRTIISQTEFCW</sequence>
<protein>
    <submittedName>
        <fullName evidence="1">Uncharacterized protein</fullName>
    </submittedName>
</protein>
<gene>
    <name evidence="1" type="ORF">S01H1_33094</name>
</gene>
<evidence type="ECO:0000313" key="1">
    <source>
        <dbReference type="EMBL" id="GAG08381.1"/>
    </source>
</evidence>
<reference evidence="1" key="1">
    <citation type="journal article" date="2014" name="Front. Microbiol.">
        <title>High frequency of phylogenetically diverse reductive dehalogenase-homologous genes in deep subseafloor sedimentary metagenomes.</title>
        <authorList>
            <person name="Kawai M."/>
            <person name="Futagami T."/>
            <person name="Toyoda A."/>
            <person name="Takaki Y."/>
            <person name="Nishi S."/>
            <person name="Hori S."/>
            <person name="Arai W."/>
            <person name="Tsubouchi T."/>
            <person name="Morono Y."/>
            <person name="Uchiyama I."/>
            <person name="Ito T."/>
            <person name="Fujiyama A."/>
            <person name="Inagaki F."/>
            <person name="Takami H."/>
        </authorList>
    </citation>
    <scope>NUCLEOTIDE SEQUENCE</scope>
    <source>
        <strain evidence="1">Expedition CK06-06</strain>
    </source>
</reference>
<proteinExistence type="predicted"/>
<dbReference type="AlphaFoldDB" id="X0W6T4"/>
<name>X0W6T4_9ZZZZ</name>
<dbReference type="EMBL" id="BARS01020531">
    <property type="protein sequence ID" value="GAG08381.1"/>
    <property type="molecule type" value="Genomic_DNA"/>
</dbReference>